<evidence type="ECO:0000256" key="8">
    <source>
        <dbReference type="ARBA" id="ARBA00023049"/>
    </source>
</evidence>
<dbReference type="Pfam" id="PF01546">
    <property type="entry name" value="Peptidase_M20"/>
    <property type="match status" value="1"/>
</dbReference>
<accession>A0A9D1WQ31</accession>
<gene>
    <name evidence="9" type="ORF">H9736_02595</name>
</gene>
<reference evidence="9" key="2">
    <citation type="submission" date="2021-04" db="EMBL/GenBank/DDBJ databases">
        <authorList>
            <person name="Gilroy R."/>
        </authorList>
    </citation>
    <scope>NUCLEOTIDE SEQUENCE</scope>
    <source>
        <strain evidence="9">CHK188-5543</strain>
    </source>
</reference>
<dbReference type="InterPro" id="IPR002933">
    <property type="entry name" value="Peptidase_M20"/>
</dbReference>
<dbReference type="NCBIfam" id="TIGR01887">
    <property type="entry name" value="dipeptidaselike"/>
    <property type="match status" value="1"/>
</dbReference>
<evidence type="ECO:0000313" key="10">
    <source>
        <dbReference type="Proteomes" id="UP000886800"/>
    </source>
</evidence>
<evidence type="ECO:0000256" key="7">
    <source>
        <dbReference type="ARBA" id="ARBA00022997"/>
    </source>
</evidence>
<protein>
    <submittedName>
        <fullName evidence="9">Sapep family Mn(2+)-dependent dipeptidase</fullName>
        <ecNumber evidence="9">3.4.13.-</ecNumber>
    </submittedName>
</protein>
<dbReference type="InterPro" id="IPR010964">
    <property type="entry name" value="M20A_pepV-rel"/>
</dbReference>
<dbReference type="EC" id="3.4.13.-" evidence="9"/>
<dbReference type="GO" id="GO:0006526">
    <property type="term" value="P:L-arginine biosynthetic process"/>
    <property type="evidence" value="ECO:0007669"/>
    <property type="project" value="TreeGrafter"/>
</dbReference>
<evidence type="ECO:0000313" key="9">
    <source>
        <dbReference type="EMBL" id="HIX65117.1"/>
    </source>
</evidence>
<comment type="cofactor">
    <cofactor evidence="1">
        <name>Zn(2+)</name>
        <dbReference type="ChEBI" id="CHEBI:29105"/>
    </cofactor>
</comment>
<keyword evidence="8" id="KW-0482">Metalloprotease</keyword>
<evidence type="ECO:0000256" key="6">
    <source>
        <dbReference type="ARBA" id="ARBA00022833"/>
    </source>
</evidence>
<evidence type="ECO:0000256" key="3">
    <source>
        <dbReference type="ARBA" id="ARBA00022670"/>
    </source>
</evidence>
<dbReference type="GO" id="GO:0008237">
    <property type="term" value="F:metallopeptidase activity"/>
    <property type="evidence" value="ECO:0007669"/>
    <property type="project" value="UniProtKB-KW"/>
</dbReference>
<dbReference type="GO" id="GO:0016805">
    <property type="term" value="F:dipeptidase activity"/>
    <property type="evidence" value="ECO:0007669"/>
    <property type="project" value="UniProtKB-KW"/>
</dbReference>
<dbReference type="PANTHER" id="PTHR43808">
    <property type="entry name" value="ACETYLORNITHINE DEACETYLASE"/>
    <property type="match status" value="1"/>
</dbReference>
<keyword evidence="5 9" id="KW-0378">Hydrolase</keyword>
<dbReference type="InterPro" id="IPR001261">
    <property type="entry name" value="ArgE/DapE_CS"/>
</dbReference>
<proteinExistence type="inferred from homology"/>
<name>A0A9D1WQ31_9FIRM</name>
<reference evidence="9" key="1">
    <citation type="journal article" date="2021" name="PeerJ">
        <title>Extensive microbial diversity within the chicken gut microbiome revealed by metagenomics and culture.</title>
        <authorList>
            <person name="Gilroy R."/>
            <person name="Ravi A."/>
            <person name="Getino M."/>
            <person name="Pursley I."/>
            <person name="Horton D.L."/>
            <person name="Alikhan N.F."/>
            <person name="Baker D."/>
            <person name="Gharbi K."/>
            <person name="Hall N."/>
            <person name="Watson M."/>
            <person name="Adriaenssens E.M."/>
            <person name="Foster-Nyarko E."/>
            <person name="Jarju S."/>
            <person name="Secka A."/>
            <person name="Antonio M."/>
            <person name="Oren A."/>
            <person name="Chaudhuri R.R."/>
            <person name="La Ragione R."/>
            <person name="Hildebrand F."/>
            <person name="Pallen M.J."/>
        </authorList>
    </citation>
    <scope>NUCLEOTIDE SEQUENCE</scope>
    <source>
        <strain evidence="9">CHK188-5543</strain>
    </source>
</reference>
<comment type="caution">
    <text evidence="9">The sequence shown here is derived from an EMBL/GenBank/DDBJ whole genome shotgun (WGS) entry which is preliminary data.</text>
</comment>
<dbReference type="AlphaFoldDB" id="A0A9D1WQ31"/>
<evidence type="ECO:0000256" key="1">
    <source>
        <dbReference type="ARBA" id="ARBA00001947"/>
    </source>
</evidence>
<sequence>MQWDPRFEEKIDRWIEDHREQFLEDLSALVAIPSISQAQDGPHPFGQACADVLDHALKLAEGYGFVPSNYDYYCGACRMQGQGEHRKEIGLFSHLDVVPVGEESAWTYGPWNCTRHQGEYLVGRGVDDDKGPALIALYAMRFFREQGLPLQNDVMLYFGCSEETGMADIRYFCDHVKAPDFSLVPDSSFPVCFGQKGIFRSAASAPAQGNLVSFTAGQVINIVPDLAQAVVSGVTSAQMQPFCGEQIQLEETGEGLKLTAHGLSRHAAFPEGSCNAVHLLASALAASGLLTGSCKAAVEALARFTSNYYGESTGVPFQDEPSGRLTCVGSVVRLEEGRLRVKFDIRYPVTCQGAQVESGLRACLEANGYQLEEFGDDPPAYVPKDHPAIPVLCQISDHVLGQHLEPFTSGGGTYARHLPNAVDFGPGDNSITRPFPDGKGGAHQTDECASIPALLRGLKAYILALDALDKTL</sequence>
<organism evidence="9 10">
    <name type="scientific">Candidatus Anaerotruncus excrementipullorum</name>
    <dbReference type="NCBI Taxonomy" id="2838465"/>
    <lineage>
        <taxon>Bacteria</taxon>
        <taxon>Bacillati</taxon>
        <taxon>Bacillota</taxon>
        <taxon>Clostridia</taxon>
        <taxon>Eubacteriales</taxon>
        <taxon>Oscillospiraceae</taxon>
        <taxon>Anaerotruncus</taxon>
    </lineage>
</organism>
<dbReference type="GO" id="GO:0008777">
    <property type="term" value="F:acetylornithine deacetylase activity"/>
    <property type="evidence" value="ECO:0007669"/>
    <property type="project" value="TreeGrafter"/>
</dbReference>
<evidence type="ECO:0000256" key="5">
    <source>
        <dbReference type="ARBA" id="ARBA00022801"/>
    </source>
</evidence>
<dbReference type="SUPFAM" id="SSF55031">
    <property type="entry name" value="Bacterial exopeptidase dimerisation domain"/>
    <property type="match status" value="1"/>
</dbReference>
<keyword evidence="4" id="KW-0479">Metal-binding</keyword>
<evidence type="ECO:0000256" key="4">
    <source>
        <dbReference type="ARBA" id="ARBA00022723"/>
    </source>
</evidence>
<comment type="similarity">
    <text evidence="2">Belongs to the peptidase M20A family.</text>
</comment>
<dbReference type="EMBL" id="DXES01000054">
    <property type="protein sequence ID" value="HIX65117.1"/>
    <property type="molecule type" value="Genomic_DNA"/>
</dbReference>
<dbReference type="GO" id="GO:0006508">
    <property type="term" value="P:proteolysis"/>
    <property type="evidence" value="ECO:0007669"/>
    <property type="project" value="UniProtKB-KW"/>
</dbReference>
<dbReference type="InterPro" id="IPR036264">
    <property type="entry name" value="Bact_exopeptidase_dim_dom"/>
</dbReference>
<keyword evidence="6" id="KW-0862">Zinc</keyword>
<keyword evidence="3" id="KW-0645">Protease</keyword>
<dbReference type="GO" id="GO:0008270">
    <property type="term" value="F:zinc ion binding"/>
    <property type="evidence" value="ECO:0007669"/>
    <property type="project" value="InterPro"/>
</dbReference>
<evidence type="ECO:0000256" key="2">
    <source>
        <dbReference type="ARBA" id="ARBA00006247"/>
    </source>
</evidence>
<dbReference type="Gene3D" id="3.40.630.10">
    <property type="entry name" value="Zn peptidases"/>
    <property type="match status" value="1"/>
</dbReference>
<dbReference type="PANTHER" id="PTHR43808:SF31">
    <property type="entry name" value="N-ACETYL-L-CITRULLINE DEACETYLASE"/>
    <property type="match status" value="1"/>
</dbReference>
<dbReference type="Proteomes" id="UP000886800">
    <property type="component" value="Unassembled WGS sequence"/>
</dbReference>
<dbReference type="SUPFAM" id="SSF53187">
    <property type="entry name" value="Zn-dependent exopeptidases"/>
    <property type="match status" value="1"/>
</dbReference>
<dbReference type="InterPro" id="IPR050072">
    <property type="entry name" value="Peptidase_M20A"/>
</dbReference>
<dbReference type="Gene3D" id="3.30.70.360">
    <property type="match status" value="2"/>
</dbReference>
<keyword evidence="7 9" id="KW-0224">Dipeptidase</keyword>
<dbReference type="PROSITE" id="PS00758">
    <property type="entry name" value="ARGE_DAPE_CPG2_1"/>
    <property type="match status" value="1"/>
</dbReference>